<dbReference type="AlphaFoldDB" id="A0AAV1SSK1"/>
<keyword evidence="2" id="KW-1185">Reference proteome</keyword>
<dbReference type="Proteomes" id="UP001314170">
    <property type="component" value="Unassembled WGS sequence"/>
</dbReference>
<proteinExistence type="predicted"/>
<sequence>MRPLISKSSFFFNGRRRRKLSMKEIDLFTKLPSFSHLSPRACLNQVSKLIVHLEAAIWRAHCHGQRLLLDLARLAWQTQRSLPTSN</sequence>
<evidence type="ECO:0000313" key="2">
    <source>
        <dbReference type="Proteomes" id="UP001314170"/>
    </source>
</evidence>
<protein>
    <submittedName>
        <fullName evidence="1">Uncharacterized protein</fullName>
    </submittedName>
</protein>
<reference evidence="1 2" key="1">
    <citation type="submission" date="2024-01" db="EMBL/GenBank/DDBJ databases">
        <authorList>
            <person name="Waweru B."/>
        </authorList>
    </citation>
    <scope>NUCLEOTIDE SEQUENCE [LARGE SCALE GENOMIC DNA]</scope>
</reference>
<name>A0AAV1SSK1_9ROSI</name>
<evidence type="ECO:0000313" key="1">
    <source>
        <dbReference type="EMBL" id="CAK7356747.1"/>
    </source>
</evidence>
<organism evidence="1 2">
    <name type="scientific">Dovyalis caffra</name>
    <dbReference type="NCBI Taxonomy" id="77055"/>
    <lineage>
        <taxon>Eukaryota</taxon>
        <taxon>Viridiplantae</taxon>
        <taxon>Streptophyta</taxon>
        <taxon>Embryophyta</taxon>
        <taxon>Tracheophyta</taxon>
        <taxon>Spermatophyta</taxon>
        <taxon>Magnoliopsida</taxon>
        <taxon>eudicotyledons</taxon>
        <taxon>Gunneridae</taxon>
        <taxon>Pentapetalae</taxon>
        <taxon>rosids</taxon>
        <taxon>fabids</taxon>
        <taxon>Malpighiales</taxon>
        <taxon>Salicaceae</taxon>
        <taxon>Flacourtieae</taxon>
        <taxon>Dovyalis</taxon>
    </lineage>
</organism>
<accession>A0AAV1SSK1</accession>
<comment type="caution">
    <text evidence="1">The sequence shown here is derived from an EMBL/GenBank/DDBJ whole genome shotgun (WGS) entry which is preliminary data.</text>
</comment>
<gene>
    <name evidence="1" type="ORF">DCAF_LOCUS27026</name>
</gene>
<dbReference type="EMBL" id="CAWUPB010001197">
    <property type="protein sequence ID" value="CAK7356747.1"/>
    <property type="molecule type" value="Genomic_DNA"/>
</dbReference>